<dbReference type="PANTHER" id="PTHR30033:SF1">
    <property type="entry name" value="FLAGELLAR HOOK-ASSOCIATED PROTEIN 1"/>
    <property type="match status" value="1"/>
</dbReference>
<evidence type="ECO:0000259" key="7">
    <source>
        <dbReference type="Pfam" id="PF06429"/>
    </source>
</evidence>
<reference evidence="9 10" key="2">
    <citation type="journal article" date="2016" name="Genome Announc.">
        <title>Complete Genome Sequence of a Strain of Azospirillum thiophilum Isolated from a Sulfide Spring.</title>
        <authorList>
            <person name="Fomenkov A."/>
            <person name="Vincze T."/>
            <person name="Grabovich M."/>
            <person name="Anton B.P."/>
            <person name="Dubinina G."/>
            <person name="Orlova M."/>
            <person name="Belousova E."/>
            <person name="Roberts R.J."/>
        </authorList>
    </citation>
    <scope>NUCLEOTIDE SEQUENCE [LARGE SCALE GENOMIC DNA]</scope>
    <source>
        <strain evidence="9 10">BV-S</strain>
    </source>
</reference>
<dbReference type="PANTHER" id="PTHR30033">
    <property type="entry name" value="FLAGELLAR HOOK-ASSOCIATED PROTEIN 1"/>
    <property type="match status" value="1"/>
</dbReference>
<evidence type="ECO:0000256" key="4">
    <source>
        <dbReference type="ARBA" id="ARBA00016244"/>
    </source>
</evidence>
<dbReference type="SUPFAM" id="SSF64518">
    <property type="entry name" value="Phase 1 flagellin"/>
    <property type="match status" value="1"/>
</dbReference>
<organism evidence="9 10">
    <name type="scientific">Azospirillum thiophilum</name>
    <dbReference type="NCBI Taxonomy" id="528244"/>
    <lineage>
        <taxon>Bacteria</taxon>
        <taxon>Pseudomonadati</taxon>
        <taxon>Pseudomonadota</taxon>
        <taxon>Alphaproteobacteria</taxon>
        <taxon>Rhodospirillales</taxon>
        <taxon>Azospirillaceae</taxon>
        <taxon>Azospirillum</taxon>
    </lineage>
</organism>
<dbReference type="GO" id="GO:0009424">
    <property type="term" value="C:bacterial-type flagellum hook"/>
    <property type="evidence" value="ECO:0007669"/>
    <property type="project" value="InterPro"/>
</dbReference>
<accession>A0AAC8ZWD8</accession>
<dbReference type="EMBL" id="CP012406">
    <property type="protein sequence ID" value="ALG75385.1"/>
    <property type="molecule type" value="Genomic_DNA"/>
</dbReference>
<comment type="subcellular location">
    <subcellularLocation>
        <location evidence="1">Bacterial flagellum</location>
    </subcellularLocation>
    <subcellularLocation>
        <location evidence="2">Secreted</location>
    </subcellularLocation>
</comment>
<dbReference type="GO" id="GO:0005198">
    <property type="term" value="F:structural molecule activity"/>
    <property type="evidence" value="ECO:0007669"/>
    <property type="project" value="InterPro"/>
</dbReference>
<reference evidence="10" key="1">
    <citation type="submission" date="2015-08" db="EMBL/GenBank/DDBJ databases">
        <title>Complete Genome Sequence of Azospirillum thiophilum BV-S.</title>
        <authorList>
            <person name="Fomenkov A."/>
            <person name="Vincze T."/>
            <person name="Grabovich M."/>
            <person name="Dubinina G."/>
            <person name="Orlova M."/>
            <person name="Belousova E."/>
            <person name="Roberts R.J."/>
        </authorList>
    </citation>
    <scope>NUCLEOTIDE SEQUENCE [LARGE SCALE GENOMIC DNA]</scope>
    <source>
        <strain evidence="10">BV-S</strain>
    </source>
</reference>
<keyword evidence="9" id="KW-0969">Cilium</keyword>
<evidence type="ECO:0000256" key="5">
    <source>
        <dbReference type="ARBA" id="ARBA00022525"/>
    </source>
</evidence>
<keyword evidence="6" id="KW-0975">Bacterial flagellum</keyword>
<feature type="domain" description="Flagellar hook-associated protein FlgK helical" evidence="8">
    <location>
        <begin position="101"/>
        <end position="316"/>
    </location>
</feature>
<dbReference type="Pfam" id="PF06429">
    <property type="entry name" value="Flg_bbr_C"/>
    <property type="match status" value="1"/>
</dbReference>
<evidence type="ECO:0000259" key="8">
    <source>
        <dbReference type="Pfam" id="PF22638"/>
    </source>
</evidence>
<dbReference type="GO" id="GO:0005576">
    <property type="term" value="C:extracellular region"/>
    <property type="evidence" value="ECO:0007669"/>
    <property type="project" value="UniProtKB-SubCell"/>
</dbReference>
<evidence type="ECO:0000313" key="10">
    <source>
        <dbReference type="Proteomes" id="UP000069935"/>
    </source>
</evidence>
<dbReference type="InterPro" id="IPR010930">
    <property type="entry name" value="Flg_bb/hook_C_dom"/>
</dbReference>
<comment type="similarity">
    <text evidence="3">Belongs to the flagella basal body rod proteins family.</text>
</comment>
<keyword evidence="9" id="KW-0966">Cell projection</keyword>
<protein>
    <recommendedName>
        <fullName evidence="4">Flagellar hook-associated protein 1</fullName>
    </recommendedName>
</protein>
<sequence length="473" mass="49684">MTVQLALSAALSGLRTTQQQAALLSHNLANATTAGYVRRDLNLSAVVNAGQGGGVRVDSIGRKVDELLIRDARYETSRYTAQEARASALADYALVLGQPQDEKSVSTQLSKLQQAFSRLHDMPNDDAAQNAVVAQATALAAGLNTAADAAQAVIGDARDRLQTSVDTVNAALHRVGDLNGSIAALEARGGDAGDLRDERDRLLDQVSQEIGIRTYTGDDGQVVVMTRNGQTLMDRSLEPGDTPLALVGGELQINGQRLAWLGDGAPPSGTAPNPDTEIQTGRIMGYVQTITRDMPRALDQLDQLAEGLVQGFQAAEADPAGAGLFVLAAGTDGAAARIAVNPAVQGESWRVRSGIQAAAPLEPGDQTQIDRFLGAFTASHGFTATDMPANATLGAYATAMVSAQQGYRTGAETEMNARKIGADTLETARVNRDGVNIDDEMQKLLLIEQSYGASAQVIQVAGRMIDILLQIKG</sequence>
<dbReference type="Proteomes" id="UP000069935">
    <property type="component" value="Chromosome 6"/>
</dbReference>
<evidence type="ECO:0000256" key="6">
    <source>
        <dbReference type="ARBA" id="ARBA00023143"/>
    </source>
</evidence>
<dbReference type="AlphaFoldDB" id="A0AAC8ZWD8"/>
<gene>
    <name evidence="9" type="ORF">AL072_31415</name>
</gene>
<evidence type="ECO:0000256" key="1">
    <source>
        <dbReference type="ARBA" id="ARBA00004365"/>
    </source>
</evidence>
<evidence type="ECO:0000256" key="2">
    <source>
        <dbReference type="ARBA" id="ARBA00004613"/>
    </source>
</evidence>
<evidence type="ECO:0000256" key="3">
    <source>
        <dbReference type="ARBA" id="ARBA00009677"/>
    </source>
</evidence>
<dbReference type="InterPro" id="IPR002371">
    <property type="entry name" value="FlgK"/>
</dbReference>
<proteinExistence type="inferred from homology"/>
<feature type="domain" description="Flagellar basal-body/hook protein C-terminal" evidence="7">
    <location>
        <begin position="434"/>
        <end position="471"/>
    </location>
</feature>
<keyword evidence="10" id="KW-1185">Reference proteome</keyword>
<name>A0AAC8ZWD8_9PROT</name>
<dbReference type="Pfam" id="PF22638">
    <property type="entry name" value="FlgK_D1"/>
    <property type="match status" value="1"/>
</dbReference>
<dbReference type="NCBIfam" id="TIGR02492">
    <property type="entry name" value="flgK_ends"/>
    <property type="match status" value="1"/>
</dbReference>
<dbReference type="KEGG" id="ati:AL072_31415"/>
<dbReference type="GO" id="GO:0044780">
    <property type="term" value="P:bacterial-type flagellum assembly"/>
    <property type="evidence" value="ECO:0007669"/>
    <property type="project" value="InterPro"/>
</dbReference>
<evidence type="ECO:0000313" key="9">
    <source>
        <dbReference type="EMBL" id="ALG75385.1"/>
    </source>
</evidence>
<dbReference type="RefSeq" id="WP_045584861.1">
    <property type="nucleotide sequence ID" value="NZ_CP012406.1"/>
</dbReference>
<keyword evidence="5" id="KW-0964">Secreted</keyword>
<keyword evidence="9" id="KW-0282">Flagellum</keyword>
<dbReference type="InterPro" id="IPR053927">
    <property type="entry name" value="FlgK_helical"/>
</dbReference>